<keyword evidence="3" id="KW-0926">Vacuole</keyword>
<dbReference type="EMBL" id="KI393569">
    <property type="protein sequence ID" value="ERN08217.1"/>
    <property type="molecule type" value="Genomic_DNA"/>
</dbReference>
<dbReference type="PANTHER" id="PTHR47168">
    <property type="entry name" value="RING ZINC FINGER DOMAIN SUPERFAMILY PROTEIN-RELATED"/>
    <property type="match status" value="1"/>
</dbReference>
<evidence type="ECO:0000256" key="13">
    <source>
        <dbReference type="PROSITE-ProRule" id="PRU00175"/>
    </source>
</evidence>
<dbReference type="Gene3D" id="3.50.30.30">
    <property type="match status" value="1"/>
</dbReference>
<dbReference type="GO" id="GO:0006511">
    <property type="term" value="P:ubiquitin-dependent protein catabolic process"/>
    <property type="evidence" value="ECO:0000318"/>
    <property type="project" value="GO_Central"/>
</dbReference>
<evidence type="ECO:0000256" key="11">
    <source>
        <dbReference type="ARBA" id="ARBA00023180"/>
    </source>
</evidence>
<dbReference type="PANTHER" id="PTHR47168:SF5">
    <property type="entry name" value="RING-TYPE DOMAIN-CONTAINING PROTEIN"/>
    <property type="match status" value="1"/>
</dbReference>
<dbReference type="Pfam" id="PF13639">
    <property type="entry name" value="zf-RING_2"/>
    <property type="match status" value="1"/>
</dbReference>
<feature type="transmembrane region" description="Helical" evidence="14">
    <location>
        <begin position="90"/>
        <end position="115"/>
    </location>
</feature>
<evidence type="ECO:0000313" key="17">
    <source>
        <dbReference type="Proteomes" id="UP000017836"/>
    </source>
</evidence>
<keyword evidence="6 13" id="KW-0863">Zinc-finger</keyword>
<keyword evidence="8 14" id="KW-1133">Transmembrane helix</keyword>
<dbReference type="HOGENOM" id="CLU_035275_0_1_1"/>
<dbReference type="FunFam" id="3.30.40.10:FF:000388">
    <property type="entry name" value="Putative RING zinc finger domain superfamily protein"/>
    <property type="match status" value="1"/>
</dbReference>
<sequence length="229" mass="25212">MGEHMDMRFVLIARGTCTFEEKVRNAQDGGFDAAIIYDNRDKRNLISMVGNSGGIHVHAVFISKAAGEALLKFSQSEDGRCCMSPSAEKIAWAVVVFSLLSVLVIAVVLVTCFIARNRHLRVRSTQHNNLKRKSQLVKALPTLTYGAPFDGKCASEMCAVCLEDYKAGETLRVLPCHHDFHAVCVDSWLTSWKAFCPVCKRDANIEAGCHQVCEHTPLLSCSSRPALPS</sequence>
<keyword evidence="11" id="KW-0325">Glycoprotein</keyword>
<evidence type="ECO:0000256" key="9">
    <source>
        <dbReference type="ARBA" id="ARBA00023136"/>
    </source>
</evidence>
<dbReference type="Gramene" id="ERN08217">
    <property type="protein sequence ID" value="ERN08217"/>
    <property type="gene ID" value="AMTR_s00018p00203080"/>
</dbReference>
<dbReference type="PROSITE" id="PS50089">
    <property type="entry name" value="ZF_RING_2"/>
    <property type="match status" value="1"/>
</dbReference>
<dbReference type="SMART" id="SM00184">
    <property type="entry name" value="RING"/>
    <property type="match status" value="1"/>
</dbReference>
<keyword evidence="4 14" id="KW-0812">Transmembrane</keyword>
<evidence type="ECO:0000256" key="5">
    <source>
        <dbReference type="ARBA" id="ARBA00022723"/>
    </source>
</evidence>
<evidence type="ECO:0000256" key="12">
    <source>
        <dbReference type="ARBA" id="ARBA00037813"/>
    </source>
</evidence>
<keyword evidence="17" id="KW-1185">Reference proteome</keyword>
<dbReference type="eggNOG" id="KOG4628">
    <property type="taxonomic scope" value="Eukaryota"/>
</dbReference>
<evidence type="ECO:0000256" key="6">
    <source>
        <dbReference type="ARBA" id="ARBA00022771"/>
    </source>
</evidence>
<organism evidence="16 17">
    <name type="scientific">Amborella trichopoda</name>
    <dbReference type="NCBI Taxonomy" id="13333"/>
    <lineage>
        <taxon>Eukaryota</taxon>
        <taxon>Viridiplantae</taxon>
        <taxon>Streptophyta</taxon>
        <taxon>Embryophyta</taxon>
        <taxon>Tracheophyta</taxon>
        <taxon>Spermatophyta</taxon>
        <taxon>Magnoliopsida</taxon>
        <taxon>Amborellales</taxon>
        <taxon>Amborellaceae</taxon>
        <taxon>Amborella</taxon>
    </lineage>
</organism>
<keyword evidence="5" id="KW-0479">Metal-binding</keyword>
<keyword evidence="9 14" id="KW-0472">Membrane</keyword>
<dbReference type="Pfam" id="PF02225">
    <property type="entry name" value="PA"/>
    <property type="match status" value="1"/>
</dbReference>
<dbReference type="Gene3D" id="3.30.40.10">
    <property type="entry name" value="Zinc/RING finger domain, C3HC4 (zinc finger)"/>
    <property type="match status" value="1"/>
</dbReference>
<dbReference type="SUPFAM" id="SSF57850">
    <property type="entry name" value="RING/U-box"/>
    <property type="match status" value="1"/>
</dbReference>
<dbReference type="AlphaFoldDB" id="W1PE64"/>
<dbReference type="GO" id="GO:0008270">
    <property type="term" value="F:zinc ion binding"/>
    <property type="evidence" value="ECO:0007669"/>
    <property type="project" value="UniProtKB-KW"/>
</dbReference>
<name>W1PE64_AMBTC</name>
<evidence type="ECO:0000256" key="10">
    <source>
        <dbReference type="ARBA" id="ARBA00023157"/>
    </source>
</evidence>
<reference evidence="17" key="1">
    <citation type="journal article" date="2013" name="Science">
        <title>The Amborella genome and the evolution of flowering plants.</title>
        <authorList>
            <consortium name="Amborella Genome Project"/>
        </authorList>
    </citation>
    <scope>NUCLEOTIDE SEQUENCE [LARGE SCALE GENOMIC DNA]</scope>
</reference>
<evidence type="ECO:0000256" key="7">
    <source>
        <dbReference type="ARBA" id="ARBA00022833"/>
    </source>
</evidence>
<feature type="domain" description="RING-type" evidence="15">
    <location>
        <begin position="158"/>
        <end position="200"/>
    </location>
</feature>
<proteinExistence type="predicted"/>
<evidence type="ECO:0000256" key="14">
    <source>
        <dbReference type="SAM" id="Phobius"/>
    </source>
</evidence>
<dbReference type="InterPro" id="IPR013083">
    <property type="entry name" value="Znf_RING/FYVE/PHD"/>
</dbReference>
<dbReference type="GO" id="GO:0061630">
    <property type="term" value="F:ubiquitin protein ligase activity"/>
    <property type="evidence" value="ECO:0000318"/>
    <property type="project" value="GO_Central"/>
</dbReference>
<protein>
    <recommendedName>
        <fullName evidence="15">RING-type domain-containing protein</fullName>
    </recommendedName>
</protein>
<dbReference type="OMA" id="KYQECAI"/>
<dbReference type="STRING" id="13333.W1PE64"/>
<dbReference type="SUPFAM" id="SSF52025">
    <property type="entry name" value="PA domain"/>
    <property type="match status" value="1"/>
</dbReference>
<keyword evidence="7" id="KW-0862">Zinc</keyword>
<keyword evidence="10" id="KW-1015">Disulfide bond</keyword>
<dbReference type="InterPro" id="IPR003137">
    <property type="entry name" value="PA_domain"/>
</dbReference>
<evidence type="ECO:0000256" key="2">
    <source>
        <dbReference type="ARBA" id="ARBA00004558"/>
    </source>
</evidence>
<dbReference type="GO" id="GO:0000326">
    <property type="term" value="C:protein storage vacuole"/>
    <property type="evidence" value="ECO:0007669"/>
    <property type="project" value="UniProtKB-SubCell"/>
</dbReference>
<dbReference type="InterPro" id="IPR051653">
    <property type="entry name" value="E3_ligase_sorting_rcpt"/>
</dbReference>
<dbReference type="GO" id="GO:0005737">
    <property type="term" value="C:cytoplasm"/>
    <property type="evidence" value="ECO:0000318"/>
    <property type="project" value="GO_Central"/>
</dbReference>
<evidence type="ECO:0000256" key="8">
    <source>
        <dbReference type="ARBA" id="ARBA00022989"/>
    </source>
</evidence>
<dbReference type="GO" id="GO:0005774">
    <property type="term" value="C:vacuolar membrane"/>
    <property type="evidence" value="ECO:0007669"/>
    <property type="project" value="UniProtKB-SubCell"/>
</dbReference>
<evidence type="ECO:0000259" key="15">
    <source>
        <dbReference type="PROSITE" id="PS50089"/>
    </source>
</evidence>
<dbReference type="InterPro" id="IPR001841">
    <property type="entry name" value="Znf_RING"/>
</dbReference>
<dbReference type="InterPro" id="IPR046450">
    <property type="entry name" value="PA_dom_sf"/>
</dbReference>
<gene>
    <name evidence="16" type="ORF">AMTR_s00018p00203080</name>
</gene>
<dbReference type="Proteomes" id="UP000017836">
    <property type="component" value="Unassembled WGS sequence"/>
</dbReference>
<accession>W1PE64</accession>
<evidence type="ECO:0000313" key="16">
    <source>
        <dbReference type="EMBL" id="ERN08217.1"/>
    </source>
</evidence>
<comment type="subcellular location">
    <subcellularLocation>
        <location evidence="1">Membrane</location>
        <topology evidence="1">Single-pass membrane protein</topology>
    </subcellularLocation>
    <subcellularLocation>
        <location evidence="2">Protein storage vacuole</location>
    </subcellularLocation>
    <subcellularLocation>
        <location evidence="12">Vacuole membrane</location>
    </subcellularLocation>
</comment>
<evidence type="ECO:0000256" key="3">
    <source>
        <dbReference type="ARBA" id="ARBA00022554"/>
    </source>
</evidence>
<evidence type="ECO:0000256" key="4">
    <source>
        <dbReference type="ARBA" id="ARBA00022692"/>
    </source>
</evidence>
<evidence type="ECO:0000256" key="1">
    <source>
        <dbReference type="ARBA" id="ARBA00004167"/>
    </source>
</evidence>